<dbReference type="PANTHER" id="PTHR42648:SF28">
    <property type="entry name" value="TRANSPOSON-ENCODED PROTEIN WITH RIBONUCLEASE H-LIKE AND RETROVIRUS ZINC FINGER-LIKE DOMAINS"/>
    <property type="match status" value="1"/>
</dbReference>
<feature type="compositionally biased region" description="Basic and acidic residues" evidence="2">
    <location>
        <begin position="330"/>
        <end position="339"/>
    </location>
</feature>
<dbReference type="AlphaFoldDB" id="A0A371EPP3"/>
<evidence type="ECO:0000313" key="5">
    <source>
        <dbReference type="EMBL" id="RDX67889.1"/>
    </source>
</evidence>
<evidence type="ECO:0000313" key="6">
    <source>
        <dbReference type="Proteomes" id="UP000257109"/>
    </source>
</evidence>
<feature type="domain" description="Retroviral polymerase SH3-like" evidence="4">
    <location>
        <begin position="214"/>
        <end position="273"/>
    </location>
</feature>
<dbReference type="InterPro" id="IPR054722">
    <property type="entry name" value="PolX-like_BBD"/>
</dbReference>
<dbReference type="InterPro" id="IPR057670">
    <property type="entry name" value="SH3_retrovirus"/>
</dbReference>
<proteinExistence type="predicted"/>
<reference evidence="5" key="1">
    <citation type="submission" date="2018-05" db="EMBL/GenBank/DDBJ databases">
        <title>Draft genome of Mucuna pruriens seed.</title>
        <authorList>
            <person name="Nnadi N.E."/>
            <person name="Vos R."/>
            <person name="Hasami M.H."/>
            <person name="Devisetty U.K."/>
            <person name="Aguiy J.C."/>
        </authorList>
    </citation>
    <scope>NUCLEOTIDE SEQUENCE [LARGE SCALE GENOMIC DNA]</scope>
    <source>
        <strain evidence="5">JCA_2017</strain>
    </source>
</reference>
<organism evidence="5 6">
    <name type="scientific">Mucuna pruriens</name>
    <name type="common">Velvet bean</name>
    <name type="synonym">Dolichos pruriens</name>
    <dbReference type="NCBI Taxonomy" id="157652"/>
    <lineage>
        <taxon>Eukaryota</taxon>
        <taxon>Viridiplantae</taxon>
        <taxon>Streptophyta</taxon>
        <taxon>Embryophyta</taxon>
        <taxon>Tracheophyta</taxon>
        <taxon>Spermatophyta</taxon>
        <taxon>Magnoliopsida</taxon>
        <taxon>eudicotyledons</taxon>
        <taxon>Gunneridae</taxon>
        <taxon>Pentapetalae</taxon>
        <taxon>rosids</taxon>
        <taxon>fabids</taxon>
        <taxon>Fabales</taxon>
        <taxon>Fabaceae</taxon>
        <taxon>Papilionoideae</taxon>
        <taxon>50 kb inversion clade</taxon>
        <taxon>NPAAA clade</taxon>
        <taxon>indigoferoid/millettioid clade</taxon>
        <taxon>Phaseoleae</taxon>
        <taxon>Mucuna</taxon>
    </lineage>
</organism>
<name>A0A371EPP3_MUCPR</name>
<protein>
    <recommendedName>
        <fullName evidence="7">Integrase catalytic domain-containing protein</fullName>
    </recommendedName>
</protein>
<dbReference type="GO" id="GO:0008233">
    <property type="term" value="F:peptidase activity"/>
    <property type="evidence" value="ECO:0007669"/>
    <property type="project" value="UniProtKB-KW"/>
</dbReference>
<dbReference type="PANTHER" id="PTHR42648">
    <property type="entry name" value="TRANSPOSASE, PUTATIVE-RELATED"/>
    <property type="match status" value="1"/>
</dbReference>
<keyword evidence="1" id="KW-0645">Protease</keyword>
<keyword evidence="6" id="KW-1185">Reference proteome</keyword>
<feature type="region of interest" description="Disordered" evidence="2">
    <location>
        <begin position="312"/>
        <end position="357"/>
    </location>
</feature>
<dbReference type="GO" id="GO:0006508">
    <property type="term" value="P:proteolysis"/>
    <property type="evidence" value="ECO:0007669"/>
    <property type="project" value="UniProtKB-KW"/>
</dbReference>
<dbReference type="OrthoDB" id="1750079at2759"/>
<feature type="compositionally biased region" description="Acidic residues" evidence="2">
    <location>
        <begin position="317"/>
        <end position="329"/>
    </location>
</feature>
<feature type="non-terminal residue" evidence="5">
    <location>
        <position position="1"/>
    </location>
</feature>
<dbReference type="Pfam" id="PF22936">
    <property type="entry name" value="Pol_BBD"/>
    <property type="match status" value="1"/>
</dbReference>
<keyword evidence="1" id="KW-0378">Hydrolase</keyword>
<dbReference type="InterPro" id="IPR012337">
    <property type="entry name" value="RNaseH-like_sf"/>
</dbReference>
<evidence type="ECO:0008006" key="7">
    <source>
        <dbReference type="Google" id="ProtNLM"/>
    </source>
</evidence>
<dbReference type="EMBL" id="QJKJ01012788">
    <property type="protein sequence ID" value="RDX67889.1"/>
    <property type="molecule type" value="Genomic_DNA"/>
</dbReference>
<sequence>MNFHKSGIKARWFKGCSTCQNNGGENKGKKDKSKEKDDDNDRITTAIGDDLVIRRDFESINLMANHGVTKVIGAGDVCLQTNMGMQLRLREVKHAPDVHFNLISMHMLDDGGLKNAELGKCSHCIAGKQTRVSFKKNRVSFKKHPPLRKSKLLELVHSDVCGPLKEALVYVFKTKDQVLEKFKQFQALVERQLGKKVKCIHFNNGGEYCGPFDAFVHVPKDERSKLDMKTRQCIFIGYSHDEYGYRMYDLIEKKLVKSRDVQYMENQTIEDINKVKKTTSEKDNSFSEIDPVQMLVYDMDIANNNVQNGEQHNYLEDGFDVPPDDDVEKEQEISQDKNMGDASRSPPVQLRMPNRQRQSSIKYTFDEYMTLTDGEEPEYIDLEILTR</sequence>
<feature type="domain" description="Retrovirus-related Pol polyprotein from transposon TNT 1-94-like beta-barrel" evidence="3">
    <location>
        <begin position="63"/>
        <end position="112"/>
    </location>
</feature>
<dbReference type="SUPFAM" id="SSF53098">
    <property type="entry name" value="Ribonuclease H-like"/>
    <property type="match status" value="1"/>
</dbReference>
<comment type="caution">
    <text evidence="5">The sequence shown here is derived from an EMBL/GenBank/DDBJ whole genome shotgun (WGS) entry which is preliminary data.</text>
</comment>
<evidence type="ECO:0000259" key="3">
    <source>
        <dbReference type="Pfam" id="PF22936"/>
    </source>
</evidence>
<evidence type="ECO:0000256" key="1">
    <source>
        <dbReference type="ARBA" id="ARBA00022670"/>
    </source>
</evidence>
<dbReference type="Proteomes" id="UP000257109">
    <property type="component" value="Unassembled WGS sequence"/>
</dbReference>
<accession>A0A371EPP3</accession>
<evidence type="ECO:0000256" key="2">
    <source>
        <dbReference type="SAM" id="MobiDB-lite"/>
    </source>
</evidence>
<dbReference type="InterPro" id="IPR039537">
    <property type="entry name" value="Retrotran_Ty1/copia-like"/>
</dbReference>
<evidence type="ECO:0000259" key="4">
    <source>
        <dbReference type="Pfam" id="PF25597"/>
    </source>
</evidence>
<gene>
    <name evidence="5" type="ORF">CR513_53184</name>
</gene>
<dbReference type="Pfam" id="PF25597">
    <property type="entry name" value="SH3_retrovirus"/>
    <property type="match status" value="1"/>
</dbReference>